<reference evidence="2" key="2">
    <citation type="submission" date="2020-09" db="EMBL/GenBank/DDBJ databases">
        <authorList>
            <person name="Sun Q."/>
            <person name="Zhou Y."/>
        </authorList>
    </citation>
    <scope>NUCLEOTIDE SEQUENCE</scope>
    <source>
        <strain evidence="2">CGMCC 1.16067</strain>
    </source>
</reference>
<evidence type="ECO:0000313" key="2">
    <source>
        <dbReference type="EMBL" id="GGF31584.1"/>
    </source>
</evidence>
<feature type="compositionally biased region" description="Acidic residues" evidence="1">
    <location>
        <begin position="141"/>
        <end position="152"/>
    </location>
</feature>
<dbReference type="AlphaFoldDB" id="A0A917EY85"/>
<gene>
    <name evidence="2" type="ORF">GCM10011519_01170</name>
</gene>
<name>A0A917EY85_9ACTN</name>
<keyword evidence="3" id="KW-1185">Reference proteome</keyword>
<evidence type="ECO:0000313" key="3">
    <source>
        <dbReference type="Proteomes" id="UP000649179"/>
    </source>
</evidence>
<accession>A0A917EY85</accession>
<feature type="region of interest" description="Disordered" evidence="1">
    <location>
        <begin position="1"/>
        <end position="26"/>
    </location>
</feature>
<reference evidence="2" key="1">
    <citation type="journal article" date="2014" name="Int. J. Syst. Evol. Microbiol.">
        <title>Complete genome sequence of Corynebacterium casei LMG S-19264T (=DSM 44701T), isolated from a smear-ripened cheese.</title>
        <authorList>
            <consortium name="US DOE Joint Genome Institute (JGI-PGF)"/>
            <person name="Walter F."/>
            <person name="Albersmeier A."/>
            <person name="Kalinowski J."/>
            <person name="Ruckert C."/>
        </authorList>
    </citation>
    <scope>NUCLEOTIDE SEQUENCE</scope>
    <source>
        <strain evidence="2">CGMCC 1.16067</strain>
    </source>
</reference>
<comment type="caution">
    <text evidence="2">The sequence shown here is derived from an EMBL/GenBank/DDBJ whole genome shotgun (WGS) entry which is preliminary data.</text>
</comment>
<dbReference type="Proteomes" id="UP000649179">
    <property type="component" value="Unassembled WGS sequence"/>
</dbReference>
<organism evidence="2 3">
    <name type="scientific">Marmoricola endophyticus</name>
    <dbReference type="NCBI Taxonomy" id="2040280"/>
    <lineage>
        <taxon>Bacteria</taxon>
        <taxon>Bacillati</taxon>
        <taxon>Actinomycetota</taxon>
        <taxon>Actinomycetes</taxon>
        <taxon>Propionibacteriales</taxon>
        <taxon>Nocardioidaceae</taxon>
        <taxon>Marmoricola</taxon>
    </lineage>
</organism>
<proteinExistence type="predicted"/>
<feature type="region of interest" description="Disordered" evidence="1">
    <location>
        <begin position="118"/>
        <end position="152"/>
    </location>
</feature>
<dbReference type="EMBL" id="BMKQ01000001">
    <property type="protein sequence ID" value="GGF31584.1"/>
    <property type="molecule type" value="Genomic_DNA"/>
</dbReference>
<evidence type="ECO:0000256" key="1">
    <source>
        <dbReference type="SAM" id="MobiDB-lite"/>
    </source>
</evidence>
<protein>
    <submittedName>
        <fullName evidence="2">Uncharacterized protein</fullName>
    </submittedName>
</protein>
<sequence>MVNDEPDESSRHSAGEDGGPEVGSVGEEAVKLLGALSQWAREQSQEQGRAAHAVADHVADAARDVDAHLATDSAECRWCPVCRVVHAVRQTSPEVRDHLVSAAGSLLEAAAGLLATHVPQEGRTGPGPQDGVEHIDLGSGSEEDWDVEDDRS</sequence>